<dbReference type="Proteomes" id="UP000887565">
    <property type="component" value="Unplaced"/>
</dbReference>
<organism evidence="1 2">
    <name type="scientific">Romanomermis culicivorax</name>
    <name type="common">Nematode worm</name>
    <dbReference type="NCBI Taxonomy" id="13658"/>
    <lineage>
        <taxon>Eukaryota</taxon>
        <taxon>Metazoa</taxon>
        <taxon>Ecdysozoa</taxon>
        <taxon>Nematoda</taxon>
        <taxon>Enoplea</taxon>
        <taxon>Dorylaimia</taxon>
        <taxon>Mermithida</taxon>
        <taxon>Mermithoidea</taxon>
        <taxon>Mermithidae</taxon>
        <taxon>Romanomermis</taxon>
    </lineage>
</organism>
<sequence>MVFNEFFNAISIAISKQQTKTFVLVGFEKKGTSVQIAHNDGVAFDNAHREMSSYLIVQKNVVV</sequence>
<name>A0A915KSK3_ROMCU</name>
<keyword evidence="1" id="KW-1185">Reference proteome</keyword>
<proteinExistence type="predicted"/>
<evidence type="ECO:0000313" key="1">
    <source>
        <dbReference type="Proteomes" id="UP000887565"/>
    </source>
</evidence>
<dbReference type="AlphaFoldDB" id="A0A915KSK3"/>
<reference evidence="2" key="1">
    <citation type="submission" date="2022-11" db="UniProtKB">
        <authorList>
            <consortium name="WormBaseParasite"/>
        </authorList>
    </citation>
    <scope>IDENTIFICATION</scope>
</reference>
<evidence type="ECO:0000313" key="2">
    <source>
        <dbReference type="WBParaSite" id="nRc.2.0.1.t41753-RA"/>
    </source>
</evidence>
<protein>
    <submittedName>
        <fullName evidence="2">Uncharacterized protein</fullName>
    </submittedName>
</protein>
<dbReference type="WBParaSite" id="nRc.2.0.1.t41753-RA">
    <property type="protein sequence ID" value="nRc.2.0.1.t41753-RA"/>
    <property type="gene ID" value="nRc.2.0.1.g41753"/>
</dbReference>
<accession>A0A915KSK3</accession>